<sequence length="607" mass="65907">MQKLLGLTIDEWLNAYQQGTLSPKQALNELLSCCSPDDPAWISLVNAQQLDVQLDALAIRFKESGEDFSQFPLYGVPFAIKDNIDAVGLPTTAACPEFSYLPEQDASVVKLLRQAGAIVMGKTNLDQFATGLVGTRSPYGVVPNSFDADYISGGSSSGSASVVARGLVAFALGTDTAGSGRVPAGFNNIVGLKPSRGALSSAGLIPACRTLDCISVFALNVEDAQKVFELCLQHDSNDPFSREFDSQAPRTLPKKPVFGIPEAINWYGDSEAEQAFENTLRQLTAMGVQIKKLDFQPLHELAALLYEGPWVAERRAALSEIYQTRPDAIHPVVRHIIEQADNFSAVDYFNASYRKQSLLRDAQHLMSMVDALCVPTTPTIYRIEQVQQSPLMLNSHLGSYTNFVNFADWSALALPGGMRNDGLPAGFTLIGPTWHDFALAEFGLRWQKFQPWSRGALGTSLPATPAATPPCPADWIRFAVVGAHLEGMPLNYQLTERKARFVEHRQSAADYQFYALADSVPAKPGMVRVKQGSGTAIALEIWEMPISEFGSFVSLIPSPLGIGTLRLDDDSEIKGFICEGFAVGAATNISHFGGWRNYLTNAGSTPS</sequence>
<proteinExistence type="predicted"/>
<dbReference type="Gene3D" id="1.20.58.1700">
    <property type="match status" value="1"/>
</dbReference>
<comment type="caution">
    <text evidence="3">The sequence shown here is derived from an EMBL/GenBank/DDBJ whole genome shotgun (WGS) entry which is preliminary data.</text>
</comment>
<dbReference type="NCBIfam" id="TIGR02713">
    <property type="entry name" value="allophanate_hyd"/>
    <property type="match status" value="1"/>
</dbReference>
<evidence type="ECO:0000259" key="2">
    <source>
        <dbReference type="Pfam" id="PF21986"/>
    </source>
</evidence>
<accession>M7NY71</accession>
<dbReference type="SUPFAM" id="SSF75304">
    <property type="entry name" value="Amidase signature (AS) enzymes"/>
    <property type="match status" value="1"/>
</dbReference>
<dbReference type="PATRIC" id="fig|1286106.3.peg.2312"/>
<dbReference type="PANTHER" id="PTHR11895:SF169">
    <property type="entry name" value="GLUTAMYL-TRNA(GLN) AMIDOTRANSFERASE"/>
    <property type="match status" value="1"/>
</dbReference>
<dbReference type="RefSeq" id="WP_009727266.1">
    <property type="nucleotide sequence ID" value="NZ_APHR01000067.1"/>
</dbReference>
<dbReference type="AlphaFoldDB" id="M7NY71"/>
<dbReference type="PANTHER" id="PTHR11895">
    <property type="entry name" value="TRANSAMIDASE"/>
    <property type="match status" value="1"/>
</dbReference>
<reference evidence="3 4" key="1">
    <citation type="journal article" date="2013" name="Genome Announc.">
        <title>Draft Genome Sequence of Methylophaga lonarensis MPLT, a Haloalkaliphilic (Non-Methane-Utilizing) Methylotroph.</title>
        <authorList>
            <person name="Shetty S.A."/>
            <person name="Marathe N.P."/>
            <person name="Munot H."/>
            <person name="Antony C.P."/>
            <person name="Dhotre D.P."/>
            <person name="Murrell J.C."/>
            <person name="Shouche Y.S."/>
        </authorList>
    </citation>
    <scope>NUCLEOTIDE SEQUENCE [LARGE SCALE GENOMIC DNA]</scope>
    <source>
        <strain evidence="3 4">MPL</strain>
    </source>
</reference>
<dbReference type="OrthoDB" id="9811471at2"/>
<dbReference type="EMBL" id="APHR01000067">
    <property type="protein sequence ID" value="EMR12192.1"/>
    <property type="molecule type" value="Genomic_DNA"/>
</dbReference>
<dbReference type="InterPro" id="IPR000120">
    <property type="entry name" value="Amidase"/>
</dbReference>
<feature type="domain" description="Amidase" evidence="1">
    <location>
        <begin position="67"/>
        <end position="439"/>
    </location>
</feature>
<keyword evidence="3" id="KW-0378">Hydrolase</keyword>
<keyword evidence="4" id="KW-1185">Reference proteome</keyword>
<dbReference type="GO" id="GO:0016787">
    <property type="term" value="F:hydrolase activity"/>
    <property type="evidence" value="ECO:0007669"/>
    <property type="project" value="UniProtKB-KW"/>
</dbReference>
<dbReference type="InterPro" id="IPR023631">
    <property type="entry name" value="Amidase_dom"/>
</dbReference>
<evidence type="ECO:0000259" key="1">
    <source>
        <dbReference type="Pfam" id="PF01425"/>
    </source>
</evidence>
<protein>
    <submittedName>
        <fullName evidence="3">Allophanate hydrolase</fullName>
    </submittedName>
</protein>
<gene>
    <name evidence="3" type="ORF">MPL1_11558</name>
</gene>
<dbReference type="eggNOG" id="COG0154">
    <property type="taxonomic scope" value="Bacteria"/>
</dbReference>
<dbReference type="STRING" id="1286106.MPL1_11558"/>
<dbReference type="Proteomes" id="UP000012019">
    <property type="component" value="Unassembled WGS sequence"/>
</dbReference>
<dbReference type="Gene3D" id="3.10.490.10">
    <property type="entry name" value="Gamma-glutamyl cyclotransferase-like"/>
    <property type="match status" value="1"/>
</dbReference>
<dbReference type="InterPro" id="IPR053844">
    <property type="entry name" value="AH_C"/>
</dbReference>
<feature type="domain" description="Allophanate hydrolase C-terminal" evidence="2">
    <location>
        <begin position="476"/>
        <end position="599"/>
    </location>
</feature>
<dbReference type="Pfam" id="PF01425">
    <property type="entry name" value="Amidase"/>
    <property type="match status" value="1"/>
</dbReference>
<evidence type="ECO:0000313" key="4">
    <source>
        <dbReference type="Proteomes" id="UP000012019"/>
    </source>
</evidence>
<dbReference type="Pfam" id="PF21986">
    <property type="entry name" value="AH_C"/>
    <property type="match status" value="1"/>
</dbReference>
<dbReference type="InterPro" id="IPR036928">
    <property type="entry name" value="AS_sf"/>
</dbReference>
<dbReference type="Gene3D" id="3.90.1300.10">
    <property type="entry name" value="Amidase signature (AS) domain"/>
    <property type="match status" value="1"/>
</dbReference>
<organism evidence="3 4">
    <name type="scientific">Methylophaga lonarensis MPL</name>
    <dbReference type="NCBI Taxonomy" id="1286106"/>
    <lineage>
        <taxon>Bacteria</taxon>
        <taxon>Pseudomonadati</taxon>
        <taxon>Pseudomonadota</taxon>
        <taxon>Gammaproteobacteria</taxon>
        <taxon>Thiotrichales</taxon>
        <taxon>Piscirickettsiaceae</taxon>
        <taxon>Methylophaga</taxon>
    </lineage>
</organism>
<dbReference type="NCBIfam" id="NF006043">
    <property type="entry name" value="PRK08186.1"/>
    <property type="match status" value="1"/>
</dbReference>
<name>M7NY71_9GAMM</name>
<evidence type="ECO:0000313" key="3">
    <source>
        <dbReference type="EMBL" id="EMR12192.1"/>
    </source>
</evidence>
<dbReference type="InterPro" id="IPR014085">
    <property type="entry name" value="Allophanate_hydrolase"/>
</dbReference>